<dbReference type="PANTHER" id="PTHR41244">
    <property type="entry name" value="RHAMNAN SYNTHESIS F"/>
    <property type="match status" value="1"/>
</dbReference>
<dbReference type="STRING" id="931626.Awo_c21020"/>
<dbReference type="eggNOG" id="COG3754">
    <property type="taxonomic scope" value="Bacteria"/>
</dbReference>
<evidence type="ECO:0000313" key="1">
    <source>
        <dbReference type="EMBL" id="AFA48878.1"/>
    </source>
</evidence>
<dbReference type="RefSeq" id="WP_014356478.1">
    <property type="nucleotide sequence ID" value="NC_016894.1"/>
</dbReference>
<protein>
    <recommendedName>
        <fullName evidence="3">Glycosyl transferase</fullName>
    </recommendedName>
</protein>
<reference evidence="2" key="1">
    <citation type="submission" date="2011-07" db="EMBL/GenBank/DDBJ databases">
        <title>Complete genome sequence of Acetobacterium woodii.</title>
        <authorList>
            <person name="Poehlein A."/>
            <person name="Schmidt S."/>
            <person name="Kaster A.-K."/>
            <person name="Goenrich M."/>
            <person name="Vollmers J."/>
            <person name="Thuermer A."/>
            <person name="Gottschalk G."/>
            <person name="Thauer R.K."/>
            <person name="Daniel R."/>
            <person name="Mueller V."/>
        </authorList>
    </citation>
    <scope>NUCLEOTIDE SEQUENCE [LARGE SCALE GENOMIC DNA]</scope>
    <source>
        <strain evidence="2">ATCC 29683 / DSM 1030 / JCM 2381 / KCTC 1655 / WB1</strain>
    </source>
</reference>
<dbReference type="PANTHER" id="PTHR41244:SF1">
    <property type="entry name" value="GLYCOSYLTRANSFERASE"/>
    <property type="match status" value="1"/>
</dbReference>
<accession>H6LBC3</accession>
<dbReference type="InterPro" id="IPR032719">
    <property type="entry name" value="WbsX"/>
</dbReference>
<evidence type="ECO:0008006" key="3">
    <source>
        <dbReference type="Google" id="ProtNLM"/>
    </source>
</evidence>
<dbReference type="AlphaFoldDB" id="H6LBC3"/>
<sequence>MKIIAFYLPQFHQIPENDIWWGNGFTEWVNVKKAKPLYEGHYQPRKPLNNNYYNLLDDRVKEWQIKLAKENGVYGFCFYHYWFGGRMLLQQPVEQFLKNSNLDLPFCICWANENWTQAWVSKDNRILIEQKYGGKPEWKEHFKYLLPYFKDNRYITNNGKPLFVIYRPELIESLNEMLDYWQELARENGFLGIDFAYQHLNFDREKNTDDSRFVYNIEYQPPYAYYDLTKNKFKYLKKIRRHVLSFLEQKFNINIKGVRPGGVLRFSYDDMWNQIIKRIPEDEKRIPGAFVDWDNTPRKGEKGSVYEGATPEKFHKYLTKQIRRTRDVYKKDMLFMFAWNEWAEGGYLEPDEKFGFEYLKAIKQALIENNEFPEWKEKNENG</sequence>
<proteinExistence type="predicted"/>
<dbReference type="HOGENOM" id="CLU_038570_0_0_9"/>
<reference evidence="1 2" key="2">
    <citation type="journal article" date="2012" name="PLoS ONE">
        <title>An ancient pathway combining carbon dioxide fixation with the generation and utilization of a sodium ion gradient for ATP synthesis.</title>
        <authorList>
            <person name="Poehlein A."/>
            <person name="Schmidt S."/>
            <person name="Kaster A.K."/>
            <person name="Goenrich M."/>
            <person name="Vollmers J."/>
            <person name="Thurmer A."/>
            <person name="Bertsch J."/>
            <person name="Schuchmann K."/>
            <person name="Voigt B."/>
            <person name="Hecker M."/>
            <person name="Daniel R."/>
            <person name="Thauer R.K."/>
            <person name="Gottschalk G."/>
            <person name="Muller V."/>
        </authorList>
    </citation>
    <scope>NUCLEOTIDE SEQUENCE [LARGE SCALE GENOMIC DNA]</scope>
    <source>
        <strain evidence="2">ATCC 29683 / DSM 1030 / JCM 2381 / KCTC 1655 / WB1</strain>
    </source>
</reference>
<organism evidence="1 2">
    <name type="scientific">Acetobacterium woodii (strain ATCC 29683 / DSM 1030 / JCM 2381 / KCTC 1655 / WB1)</name>
    <dbReference type="NCBI Taxonomy" id="931626"/>
    <lineage>
        <taxon>Bacteria</taxon>
        <taxon>Bacillati</taxon>
        <taxon>Bacillota</taxon>
        <taxon>Clostridia</taxon>
        <taxon>Eubacteriales</taxon>
        <taxon>Eubacteriaceae</taxon>
        <taxon>Acetobacterium</taxon>
    </lineage>
</organism>
<dbReference type="EMBL" id="CP002987">
    <property type="protein sequence ID" value="AFA48878.1"/>
    <property type="molecule type" value="Genomic_DNA"/>
</dbReference>
<dbReference type="Proteomes" id="UP000007177">
    <property type="component" value="Chromosome"/>
</dbReference>
<dbReference type="Gene3D" id="3.20.20.80">
    <property type="entry name" value="Glycosidases"/>
    <property type="match status" value="1"/>
</dbReference>
<gene>
    <name evidence="1" type="ordered locus">Awo_c21020</name>
</gene>
<dbReference type="Pfam" id="PF14307">
    <property type="entry name" value="Glyco_tran_WbsX"/>
    <property type="match status" value="1"/>
</dbReference>
<name>H6LBC3_ACEWD</name>
<keyword evidence="2" id="KW-1185">Reference proteome</keyword>
<dbReference type="OrthoDB" id="9816424at2"/>
<dbReference type="CDD" id="cd11579">
    <property type="entry name" value="Glyco_tran_WbsX"/>
    <property type="match status" value="1"/>
</dbReference>
<evidence type="ECO:0000313" key="2">
    <source>
        <dbReference type="Proteomes" id="UP000007177"/>
    </source>
</evidence>
<dbReference type="KEGG" id="awo:Awo_c21020"/>